<dbReference type="Pfam" id="PF26080">
    <property type="entry name" value="CUB_animal"/>
    <property type="match status" value="1"/>
</dbReference>
<dbReference type="EMBL" id="OA570430">
    <property type="protein sequence ID" value="CAD7203292.1"/>
    <property type="molecule type" value="Genomic_DNA"/>
</dbReference>
<dbReference type="SUPFAM" id="SSF49854">
    <property type="entry name" value="Spermadhesin, CUB domain"/>
    <property type="match status" value="1"/>
</dbReference>
<dbReference type="InterPro" id="IPR058698">
    <property type="entry name" value="CUB_metazoa"/>
</dbReference>
<dbReference type="PANTHER" id="PTHR33236">
    <property type="entry name" value="INTRAFLAGELLAR TRANSPORT PROTEIN 122 FAMILY PROTEIN-RELATED"/>
    <property type="match status" value="1"/>
</dbReference>
<reference evidence="2" key="1">
    <citation type="submission" date="2020-11" db="EMBL/GenBank/DDBJ databases">
        <authorList>
            <person name="Tran Van P."/>
        </authorList>
    </citation>
    <scope>NUCLEOTIDE SEQUENCE</scope>
</reference>
<name>A0A7R8VRE8_TIMDO</name>
<proteinExistence type="predicted"/>
<evidence type="ECO:0000313" key="2">
    <source>
        <dbReference type="EMBL" id="CAD7203292.1"/>
    </source>
</evidence>
<evidence type="ECO:0000259" key="1">
    <source>
        <dbReference type="Pfam" id="PF26080"/>
    </source>
</evidence>
<sequence>MLATADAQLTGTSCTTDFIVIPNPYQGGVAVNSDRFCGNGLVTTTTSSKPFVLTVVTDADETSGATPDNENRGFCLTYTQLACTT</sequence>
<organism evidence="2">
    <name type="scientific">Timema douglasi</name>
    <name type="common">Walking stick</name>
    <dbReference type="NCBI Taxonomy" id="61478"/>
    <lineage>
        <taxon>Eukaryota</taxon>
        <taxon>Metazoa</taxon>
        <taxon>Ecdysozoa</taxon>
        <taxon>Arthropoda</taxon>
        <taxon>Hexapoda</taxon>
        <taxon>Insecta</taxon>
        <taxon>Pterygota</taxon>
        <taxon>Neoptera</taxon>
        <taxon>Polyneoptera</taxon>
        <taxon>Phasmatodea</taxon>
        <taxon>Timematodea</taxon>
        <taxon>Timematoidea</taxon>
        <taxon>Timematidae</taxon>
        <taxon>Timema</taxon>
    </lineage>
</organism>
<feature type="domain" description="CUB" evidence="1">
    <location>
        <begin position="7"/>
        <end position="81"/>
    </location>
</feature>
<gene>
    <name evidence="2" type="ORF">TDIB3V08_LOCUS9465</name>
</gene>
<dbReference type="InterPro" id="IPR035914">
    <property type="entry name" value="Sperma_CUB_dom_sf"/>
</dbReference>
<dbReference type="AlphaFoldDB" id="A0A7R8VRE8"/>
<accession>A0A7R8VRE8</accession>
<dbReference type="PANTHER" id="PTHR33236:SF5">
    <property type="entry name" value="CUB DOMAIN-CONTAINING PROTEIN"/>
    <property type="match status" value="1"/>
</dbReference>
<protein>
    <recommendedName>
        <fullName evidence="1">CUB domain-containing protein</fullName>
    </recommendedName>
</protein>